<gene>
    <name evidence="2" type="ORF">IAC94_01660</name>
</gene>
<feature type="chain" id="PRO_5038911287" evidence="1">
    <location>
        <begin position="23"/>
        <end position="354"/>
    </location>
</feature>
<name>A0A9D1E079_9BACT</name>
<keyword evidence="1" id="KW-0732">Signal</keyword>
<protein>
    <submittedName>
        <fullName evidence="2">6-bladed beta-propeller</fullName>
    </submittedName>
</protein>
<proteinExistence type="predicted"/>
<dbReference type="Proteomes" id="UP000886744">
    <property type="component" value="Unassembled WGS sequence"/>
</dbReference>
<reference evidence="2" key="2">
    <citation type="journal article" date="2021" name="PeerJ">
        <title>Extensive microbial diversity within the chicken gut microbiome revealed by metagenomics and culture.</title>
        <authorList>
            <person name="Gilroy R."/>
            <person name="Ravi A."/>
            <person name="Getino M."/>
            <person name="Pursley I."/>
            <person name="Horton D.L."/>
            <person name="Alikhan N.F."/>
            <person name="Baker D."/>
            <person name="Gharbi K."/>
            <person name="Hall N."/>
            <person name="Watson M."/>
            <person name="Adriaenssens E.M."/>
            <person name="Foster-Nyarko E."/>
            <person name="Jarju S."/>
            <person name="Secka A."/>
            <person name="Antonio M."/>
            <person name="Oren A."/>
            <person name="Chaudhuri R.R."/>
            <person name="La Ragione R."/>
            <person name="Hildebrand F."/>
            <person name="Pallen M.J."/>
        </authorList>
    </citation>
    <scope>NUCLEOTIDE SEQUENCE</scope>
    <source>
        <strain evidence="2">ChiHjej13B12-12457</strain>
    </source>
</reference>
<feature type="signal peptide" evidence="1">
    <location>
        <begin position="1"/>
        <end position="22"/>
    </location>
</feature>
<dbReference type="EMBL" id="DVHI01000025">
    <property type="protein sequence ID" value="HIR62216.1"/>
    <property type="molecule type" value="Genomic_DNA"/>
</dbReference>
<evidence type="ECO:0000313" key="3">
    <source>
        <dbReference type="Proteomes" id="UP000886744"/>
    </source>
</evidence>
<comment type="caution">
    <text evidence="2">The sequence shown here is derived from an EMBL/GenBank/DDBJ whole genome shotgun (WGS) entry which is preliminary data.</text>
</comment>
<dbReference type="AlphaFoldDB" id="A0A9D1E079"/>
<dbReference type="PROSITE" id="PS51257">
    <property type="entry name" value="PROKAR_LIPOPROTEIN"/>
    <property type="match status" value="1"/>
</dbReference>
<sequence length="354" mass="39648">MKKHLILLPAALIFAASCSGTSGDIPTYTESEFASASAEISMADLGERGYEVERILLSGAEESGRLLISDAVDVVLTEDNIFMLTADMKVLRLSRDGRLKGYVGVKGNGPGEYLYVNDIYLAPDGNGICINDIMKGVLTYGLDGTYIGTREPEAQAQMVYTLADGPYILESVQTVLGNEADRLRIRDTSGRQTGRFANHLLFRLTPKANVTAYQEYKALFQNGDGEIIFHQMSTDTVFTVHPEVPSLEPRCCFTFRHGIAQSDLSSFTDVWNDIYFVYDYAEDAAFRYVTLMEPGQQKQLYLIDKTDGTIYRSELTFPGSEEAFYPKWQYGDQLIDYCLTDDEEPCLTILRQRN</sequence>
<organism evidence="2 3">
    <name type="scientific">Candidatus Coprenecus avistercoris</name>
    <dbReference type="NCBI Taxonomy" id="2840730"/>
    <lineage>
        <taxon>Bacteria</taxon>
        <taxon>Pseudomonadati</taxon>
        <taxon>Bacteroidota</taxon>
        <taxon>Bacteroidia</taxon>
        <taxon>Bacteroidales</taxon>
        <taxon>Rikenellaceae</taxon>
        <taxon>Rikenellaceae incertae sedis</taxon>
        <taxon>Candidatus Coprenecus</taxon>
    </lineage>
</organism>
<dbReference type="Pfam" id="PF17170">
    <property type="entry name" value="DUF5128"/>
    <property type="match status" value="1"/>
</dbReference>
<evidence type="ECO:0000313" key="2">
    <source>
        <dbReference type="EMBL" id="HIR62216.1"/>
    </source>
</evidence>
<evidence type="ECO:0000256" key="1">
    <source>
        <dbReference type="SAM" id="SignalP"/>
    </source>
</evidence>
<accession>A0A9D1E079</accession>
<reference evidence="2" key="1">
    <citation type="submission" date="2020-10" db="EMBL/GenBank/DDBJ databases">
        <authorList>
            <person name="Gilroy R."/>
        </authorList>
    </citation>
    <scope>NUCLEOTIDE SEQUENCE</scope>
    <source>
        <strain evidence="2">ChiHjej13B12-12457</strain>
    </source>
</reference>